<protein>
    <submittedName>
        <fullName evidence="1">Uncharacterized protein</fullName>
    </submittedName>
</protein>
<evidence type="ECO:0000313" key="1">
    <source>
        <dbReference type="EMBL" id="MET3727084.1"/>
    </source>
</evidence>
<reference evidence="1 2" key="1">
    <citation type="submission" date="2024-06" db="EMBL/GenBank/DDBJ databases">
        <title>Genomic Encyclopedia of Type Strains, Phase IV (KMG-IV): sequencing the most valuable type-strain genomes for metagenomic binning, comparative biology and taxonomic classification.</title>
        <authorList>
            <person name="Goeker M."/>
        </authorList>
    </citation>
    <scope>NUCLEOTIDE SEQUENCE [LARGE SCALE GENOMIC DNA]</scope>
    <source>
        <strain evidence="1 2">DSM 100124</strain>
    </source>
</reference>
<evidence type="ECO:0000313" key="2">
    <source>
        <dbReference type="Proteomes" id="UP001549097"/>
    </source>
</evidence>
<comment type="caution">
    <text evidence="1">The sequence shown here is derived from an EMBL/GenBank/DDBJ whole genome shotgun (WGS) entry which is preliminary data.</text>
</comment>
<dbReference type="EMBL" id="JBEPMP010000001">
    <property type="protein sequence ID" value="MET3727084.1"/>
    <property type="molecule type" value="Genomic_DNA"/>
</dbReference>
<dbReference type="RefSeq" id="WP_198768337.1">
    <property type="nucleotide sequence ID" value="NZ_JAEACF010000001.1"/>
</dbReference>
<dbReference type="Proteomes" id="UP001549097">
    <property type="component" value="Unassembled WGS sequence"/>
</dbReference>
<keyword evidence="2" id="KW-1185">Reference proteome</keyword>
<gene>
    <name evidence="1" type="ORF">ABID52_000665</name>
</gene>
<accession>A0ABV2LES7</accession>
<sequence>MARECYECGNTNEEEIGYKTVTTDEGDGNEKKIQLWLCIDNDDCEMRVYNKYYANK</sequence>
<organism evidence="1 2">
    <name type="scientific">Fictibacillus halophilus</name>
    <dbReference type="NCBI Taxonomy" id="1610490"/>
    <lineage>
        <taxon>Bacteria</taxon>
        <taxon>Bacillati</taxon>
        <taxon>Bacillota</taxon>
        <taxon>Bacilli</taxon>
        <taxon>Bacillales</taxon>
        <taxon>Fictibacillaceae</taxon>
        <taxon>Fictibacillus</taxon>
    </lineage>
</organism>
<proteinExistence type="predicted"/>
<name>A0ABV2LES7_9BACL</name>